<dbReference type="OrthoDB" id="5988811at2759"/>
<keyword evidence="11" id="KW-0732">Signal</keyword>
<dbReference type="Proteomes" id="UP000700334">
    <property type="component" value="Unassembled WGS sequence"/>
</dbReference>
<dbReference type="PANTHER" id="PTHR21035:SF2">
    <property type="entry name" value="SMALL RIBOSOMAL SUBUNIT PROTEIN MS26"/>
    <property type="match status" value="1"/>
</dbReference>
<evidence type="ECO:0000256" key="6">
    <source>
        <dbReference type="ARBA" id="ARBA00023274"/>
    </source>
</evidence>
<name>A0A8J6A327_GALPY</name>
<evidence type="ECO:0000256" key="1">
    <source>
        <dbReference type="ARBA" id="ARBA00004173"/>
    </source>
</evidence>
<keyword evidence="3" id="KW-0809">Transit peptide</keyword>
<evidence type="ECO:0000313" key="12">
    <source>
        <dbReference type="EMBL" id="KAG8513393.1"/>
    </source>
</evidence>
<feature type="non-terminal residue" evidence="12">
    <location>
        <position position="322"/>
    </location>
</feature>
<dbReference type="Pfam" id="PF14943">
    <property type="entry name" value="MRP-S26"/>
    <property type="match status" value="1"/>
</dbReference>
<keyword evidence="6" id="KW-0687">Ribonucleoprotein</keyword>
<evidence type="ECO:0000256" key="7">
    <source>
        <dbReference type="ARBA" id="ARBA00035138"/>
    </source>
</evidence>
<feature type="coiled-coil region" evidence="9">
    <location>
        <begin position="228"/>
        <end position="262"/>
    </location>
</feature>
<dbReference type="PANTHER" id="PTHR21035">
    <property type="entry name" value="28S RIBOSOMAL PROTEIN S26, MITOCHONDRIAL"/>
    <property type="match status" value="1"/>
</dbReference>
<comment type="similarity">
    <text evidence="2">Belongs to the mitochondrion-specific ribosomal protein mS26 family.</text>
</comment>
<keyword evidence="9" id="KW-0175">Coiled coil</keyword>
<evidence type="ECO:0000256" key="10">
    <source>
        <dbReference type="SAM" id="MobiDB-lite"/>
    </source>
</evidence>
<dbReference type="GO" id="GO:0005763">
    <property type="term" value="C:mitochondrial small ribosomal subunit"/>
    <property type="evidence" value="ECO:0007669"/>
    <property type="project" value="InterPro"/>
</dbReference>
<feature type="region of interest" description="Disordered" evidence="10">
    <location>
        <begin position="33"/>
        <end position="83"/>
    </location>
</feature>
<accession>A0A8J6A327</accession>
<keyword evidence="4 12" id="KW-0689">Ribosomal protein</keyword>
<evidence type="ECO:0000313" key="13">
    <source>
        <dbReference type="Proteomes" id="UP000700334"/>
    </source>
</evidence>
<keyword evidence="5" id="KW-0496">Mitochondrion</keyword>
<feature type="region of interest" description="Disordered" evidence="10">
    <location>
        <begin position="135"/>
        <end position="157"/>
    </location>
</feature>
<dbReference type="InterPro" id="IPR026140">
    <property type="entry name" value="Ribosomal_mS26"/>
</dbReference>
<evidence type="ECO:0000256" key="5">
    <source>
        <dbReference type="ARBA" id="ARBA00023128"/>
    </source>
</evidence>
<evidence type="ECO:0000256" key="9">
    <source>
        <dbReference type="SAM" id="Coils"/>
    </source>
</evidence>
<feature type="signal peptide" evidence="11">
    <location>
        <begin position="1"/>
        <end position="31"/>
    </location>
</feature>
<comment type="caution">
    <text evidence="12">The sequence shown here is derived from an EMBL/GenBank/DDBJ whole genome shotgun (WGS) entry which is preliminary data.</text>
</comment>
<proteinExistence type="inferred from homology"/>
<evidence type="ECO:0000256" key="4">
    <source>
        <dbReference type="ARBA" id="ARBA00022980"/>
    </source>
</evidence>
<gene>
    <name evidence="12" type="ORF">J0S82_018720</name>
</gene>
<sequence>SESAAHCPWEQLCHGQLLLLLLTTHPGSLRAQHWPHGWHPGGKRASSLPQNPQRAPRLPGRSRAAAGRPGQGTHSLPSNALPTPENCVPWKSRTVAQWHLRGKQHLVQTLLVSRVRGHFSVGTCAPCRPPAPLLLPPARGRKTRHDPPAKSKVGRVAKAPDVDPAELFVVTERYRLYRQTVRALRAEFSSEVRRKMHEARVGVLAERKAREDATEHSELMAWNQTENRRLHELRISRLQREAQEQEQRLAEEQARRAREAQAWAQLKEQEVLQLQVRSEEAKNFITRENLEAKVQEALDSPKSYDWAVTREGQVVRPQHKGS</sequence>
<evidence type="ECO:0000256" key="11">
    <source>
        <dbReference type="SAM" id="SignalP"/>
    </source>
</evidence>
<dbReference type="AlphaFoldDB" id="A0A8J6A327"/>
<reference evidence="12" key="1">
    <citation type="journal article" date="2021" name="Evol. Appl.">
        <title>The genome of the Pyrenean desman and the effects of bottlenecks and inbreeding on the genomic landscape of an endangered species.</title>
        <authorList>
            <person name="Escoda L."/>
            <person name="Castresana J."/>
        </authorList>
    </citation>
    <scope>NUCLEOTIDE SEQUENCE</scope>
    <source>
        <strain evidence="12">IBE-C5619</strain>
    </source>
</reference>
<evidence type="ECO:0000256" key="2">
    <source>
        <dbReference type="ARBA" id="ARBA00009672"/>
    </source>
</evidence>
<protein>
    <recommendedName>
        <fullName evidence="7">Small ribosomal subunit protein mS26</fullName>
    </recommendedName>
    <alternativeName>
        <fullName evidence="8">28S ribosomal protein S26, mitochondrial</fullName>
    </alternativeName>
</protein>
<evidence type="ECO:0000256" key="8">
    <source>
        <dbReference type="ARBA" id="ARBA00035344"/>
    </source>
</evidence>
<evidence type="ECO:0000256" key="3">
    <source>
        <dbReference type="ARBA" id="ARBA00022946"/>
    </source>
</evidence>
<keyword evidence="13" id="KW-1185">Reference proteome</keyword>
<feature type="chain" id="PRO_5035287674" description="Small ribosomal subunit protein mS26" evidence="11">
    <location>
        <begin position="32"/>
        <end position="322"/>
    </location>
</feature>
<organism evidence="12 13">
    <name type="scientific">Galemys pyrenaicus</name>
    <name type="common">Iberian desman</name>
    <name type="synonym">Pyrenean desman</name>
    <dbReference type="NCBI Taxonomy" id="202257"/>
    <lineage>
        <taxon>Eukaryota</taxon>
        <taxon>Metazoa</taxon>
        <taxon>Chordata</taxon>
        <taxon>Craniata</taxon>
        <taxon>Vertebrata</taxon>
        <taxon>Euteleostomi</taxon>
        <taxon>Mammalia</taxon>
        <taxon>Eutheria</taxon>
        <taxon>Laurasiatheria</taxon>
        <taxon>Eulipotyphla</taxon>
        <taxon>Talpidae</taxon>
        <taxon>Galemys</taxon>
    </lineage>
</organism>
<feature type="compositionally biased region" description="Polar residues" evidence="10">
    <location>
        <begin position="72"/>
        <end position="81"/>
    </location>
</feature>
<dbReference type="EMBL" id="JAGFMF010011769">
    <property type="protein sequence ID" value="KAG8513393.1"/>
    <property type="molecule type" value="Genomic_DNA"/>
</dbReference>
<comment type="subcellular location">
    <subcellularLocation>
        <location evidence="1">Mitochondrion</location>
    </subcellularLocation>
</comment>